<sequence length="255" mass="27874">MKRSGELLGLAIISLNDGKEVGRVNDLIINPEEGAVECLVVDDGTRYLGVRVLPSKFIIGVGEYAVTIESATAITTLDDLPDLSDLLEKNVKVIGTKVLTKKGKLIGTVSEFYVDEENEGKIVACEFTAPNSNEPKIVPADGVVTFGKDVLVVVEDVDKLLTDKKTFSGLAEPDTQVPAGSAQETEEQQDEDNSEATRLFEERQRQFLLGRKVSKKIETEKGEVLAEEGDIITEELLEKVKRAGKFTELSMNTRS</sequence>
<dbReference type="InterPro" id="IPR011033">
    <property type="entry name" value="PRC_barrel-like_sf"/>
</dbReference>
<gene>
    <name evidence="3" type="ordered locus">TherJR_2358</name>
</gene>
<feature type="region of interest" description="Disordered" evidence="1">
    <location>
        <begin position="170"/>
        <end position="195"/>
    </location>
</feature>
<dbReference type="RefSeq" id="WP_013121197.1">
    <property type="nucleotide sequence ID" value="NC_014152.1"/>
</dbReference>
<protein>
    <submittedName>
        <fullName evidence="3">PRC-barrel domain protein</fullName>
    </submittedName>
</protein>
<name>D5XA65_THEPJ</name>
<organism evidence="3 4">
    <name type="scientific">Thermincola potens (strain JR)</name>
    <dbReference type="NCBI Taxonomy" id="635013"/>
    <lineage>
        <taxon>Bacteria</taxon>
        <taxon>Bacillati</taxon>
        <taxon>Bacillota</taxon>
        <taxon>Clostridia</taxon>
        <taxon>Eubacteriales</taxon>
        <taxon>Thermincolaceae</taxon>
        <taxon>Thermincola</taxon>
    </lineage>
</organism>
<dbReference type="HOGENOM" id="CLU_068642_0_0_9"/>
<dbReference type="eggNOG" id="COG1873">
    <property type="taxonomic scope" value="Bacteria"/>
</dbReference>
<evidence type="ECO:0000259" key="2">
    <source>
        <dbReference type="Pfam" id="PF05239"/>
    </source>
</evidence>
<accession>D5XA65</accession>
<reference evidence="3 4" key="1">
    <citation type="submission" date="2010-05" db="EMBL/GenBank/DDBJ databases">
        <title>Complete sequence of Thermincola sp. JR.</title>
        <authorList>
            <consortium name="US DOE Joint Genome Institute"/>
            <person name="Lucas S."/>
            <person name="Copeland A."/>
            <person name="Lapidus A."/>
            <person name="Cheng J.-F."/>
            <person name="Bruce D."/>
            <person name="Goodwin L."/>
            <person name="Pitluck S."/>
            <person name="Chertkov O."/>
            <person name="Detter J.C."/>
            <person name="Han C."/>
            <person name="Tapia R."/>
            <person name="Land M."/>
            <person name="Hauser L."/>
            <person name="Kyrpides N."/>
            <person name="Mikhailova N."/>
            <person name="Hazen T.C."/>
            <person name="Woyke T."/>
        </authorList>
    </citation>
    <scope>NUCLEOTIDE SEQUENCE [LARGE SCALE GENOMIC DNA]</scope>
    <source>
        <strain evidence="3 4">JR</strain>
    </source>
</reference>
<feature type="domain" description="PRC-barrel" evidence="2">
    <location>
        <begin position="4"/>
        <end position="46"/>
    </location>
</feature>
<proteinExistence type="predicted"/>
<dbReference type="STRING" id="635013.TherJR_2358"/>
<dbReference type="Proteomes" id="UP000002377">
    <property type="component" value="Chromosome"/>
</dbReference>
<dbReference type="OrthoDB" id="53812at2"/>
<keyword evidence="4" id="KW-1185">Reference proteome</keyword>
<feature type="compositionally biased region" description="Acidic residues" evidence="1">
    <location>
        <begin position="184"/>
        <end position="194"/>
    </location>
</feature>
<dbReference type="SUPFAM" id="SSF50346">
    <property type="entry name" value="PRC-barrel domain"/>
    <property type="match status" value="2"/>
</dbReference>
<dbReference type="EMBL" id="CP002028">
    <property type="protein sequence ID" value="ADG83198.1"/>
    <property type="molecule type" value="Genomic_DNA"/>
</dbReference>
<evidence type="ECO:0000256" key="1">
    <source>
        <dbReference type="SAM" id="MobiDB-lite"/>
    </source>
</evidence>
<evidence type="ECO:0000313" key="3">
    <source>
        <dbReference type="EMBL" id="ADG83198.1"/>
    </source>
</evidence>
<dbReference type="AlphaFoldDB" id="D5XA65"/>
<feature type="domain" description="PRC-barrel" evidence="2">
    <location>
        <begin position="92"/>
        <end position="155"/>
    </location>
</feature>
<dbReference type="InterPro" id="IPR027275">
    <property type="entry name" value="PRC-brl_dom"/>
</dbReference>
<dbReference type="Pfam" id="PF05239">
    <property type="entry name" value="PRC"/>
    <property type="match status" value="2"/>
</dbReference>
<evidence type="ECO:0000313" key="4">
    <source>
        <dbReference type="Proteomes" id="UP000002377"/>
    </source>
</evidence>
<dbReference type="KEGG" id="tjr:TherJR_2358"/>
<dbReference type="Gene3D" id="2.30.30.240">
    <property type="entry name" value="PRC-barrel domain"/>
    <property type="match status" value="2"/>
</dbReference>